<dbReference type="PANTHER" id="PTHR12231:SF218">
    <property type="entry name" value="MICROFIBRILLAR-ASSOCIATED PROTEIN 3-LIKE"/>
    <property type="match status" value="1"/>
</dbReference>
<dbReference type="InterPro" id="IPR003598">
    <property type="entry name" value="Ig_sub2"/>
</dbReference>
<organism evidence="7 8">
    <name type="scientific">Anguilla anguilla</name>
    <name type="common">European freshwater eel</name>
    <name type="synonym">Muraena anguilla</name>
    <dbReference type="NCBI Taxonomy" id="7936"/>
    <lineage>
        <taxon>Eukaryota</taxon>
        <taxon>Metazoa</taxon>
        <taxon>Chordata</taxon>
        <taxon>Craniata</taxon>
        <taxon>Vertebrata</taxon>
        <taxon>Euteleostomi</taxon>
        <taxon>Actinopterygii</taxon>
        <taxon>Neopterygii</taxon>
        <taxon>Teleostei</taxon>
        <taxon>Anguilliformes</taxon>
        <taxon>Anguillidae</taxon>
        <taxon>Anguilla</taxon>
    </lineage>
</organism>
<dbReference type="InterPro" id="IPR007110">
    <property type="entry name" value="Ig-like_dom"/>
</dbReference>
<dbReference type="SMART" id="SM00408">
    <property type="entry name" value="IGc2"/>
    <property type="match status" value="3"/>
</dbReference>
<evidence type="ECO:0000256" key="3">
    <source>
        <dbReference type="ARBA" id="ARBA00023157"/>
    </source>
</evidence>
<gene>
    <name evidence="7" type="ORF">ANANG_G00132460</name>
</gene>
<dbReference type="FunFam" id="2.60.40.10:FF:000013">
    <property type="entry name" value="cell adhesion molecule 1 isoform X1"/>
    <property type="match status" value="1"/>
</dbReference>
<comment type="caution">
    <text evidence="7">The sequence shown here is derived from an EMBL/GenBank/DDBJ whole genome shotgun (WGS) entry which is preliminary data.</text>
</comment>
<evidence type="ECO:0000313" key="8">
    <source>
        <dbReference type="Proteomes" id="UP001044222"/>
    </source>
</evidence>
<protein>
    <recommendedName>
        <fullName evidence="6">Ig-like domain-containing protein</fullName>
    </recommendedName>
</protein>
<dbReference type="GO" id="GO:0043005">
    <property type="term" value="C:neuron projection"/>
    <property type="evidence" value="ECO:0007669"/>
    <property type="project" value="TreeGrafter"/>
</dbReference>
<feature type="compositionally biased region" description="Gly residues" evidence="5">
    <location>
        <begin position="349"/>
        <end position="365"/>
    </location>
</feature>
<feature type="domain" description="Ig-like" evidence="6">
    <location>
        <begin position="130"/>
        <end position="211"/>
    </location>
</feature>
<sequence>MGLGLFCFTAIPSSFSRSISRCLPAGRSGESALVDTVTSRQGDTALLRCYLLDGLSKGAWLNRSSIMFTGDDKWSADPRVSVVTGGGNKHEYSLQIQKVDVSDEGRYTCIVQNNLNPQSNHIFLSVKVPPRIYDVSSDVTVNEGGNVSLFCMASGRPEPTISWRHITPLAMKYQSGEELNISGITKDQAGEYECIAQNDASAPNTKSLRVTVNYPPSIHEIKFTGVGVARSALLRCEALGVPTPAFEWYRGTKRLTRGQGIDIQTLRSRSVLSMTNMTQDRYGNYTCVAVNMLGRASASIPLLPPSTASYGDASRVGVAMTAWLLPWLSPTSCLPPGALFQPPKSEWGGDNGQWGGRVGATSSGG</sequence>
<dbReference type="InterPro" id="IPR036179">
    <property type="entry name" value="Ig-like_dom_sf"/>
</dbReference>
<keyword evidence="3" id="KW-1015">Disulfide bond</keyword>
<dbReference type="SUPFAM" id="SSF48726">
    <property type="entry name" value="Immunoglobulin"/>
    <property type="match status" value="3"/>
</dbReference>
<feature type="region of interest" description="Disordered" evidence="5">
    <location>
        <begin position="344"/>
        <end position="365"/>
    </location>
</feature>
<dbReference type="PANTHER" id="PTHR12231">
    <property type="entry name" value="CTX-RELATED TYPE I TRANSMEMBRANE PROTEIN"/>
    <property type="match status" value="1"/>
</dbReference>
<dbReference type="Proteomes" id="UP001044222">
    <property type="component" value="Chromosome 6"/>
</dbReference>
<dbReference type="PROSITE" id="PS50835">
    <property type="entry name" value="IG_LIKE"/>
    <property type="match status" value="3"/>
</dbReference>
<dbReference type="SMART" id="SM00409">
    <property type="entry name" value="IG"/>
    <property type="match status" value="3"/>
</dbReference>
<dbReference type="Pfam" id="PF13927">
    <property type="entry name" value="Ig_3"/>
    <property type="match status" value="1"/>
</dbReference>
<keyword evidence="4" id="KW-0393">Immunoglobulin domain</keyword>
<keyword evidence="8" id="KW-1185">Reference proteome</keyword>
<evidence type="ECO:0000256" key="1">
    <source>
        <dbReference type="ARBA" id="ARBA00022729"/>
    </source>
</evidence>
<evidence type="ECO:0000313" key="7">
    <source>
        <dbReference type="EMBL" id="KAG5848024.1"/>
    </source>
</evidence>
<dbReference type="InterPro" id="IPR051170">
    <property type="entry name" value="Neural/epithelial_adhesion"/>
</dbReference>
<evidence type="ECO:0000256" key="4">
    <source>
        <dbReference type="ARBA" id="ARBA00023319"/>
    </source>
</evidence>
<keyword evidence="2" id="KW-0677">Repeat</keyword>
<evidence type="ECO:0000259" key="6">
    <source>
        <dbReference type="PROSITE" id="PS50835"/>
    </source>
</evidence>
<dbReference type="InterPro" id="IPR013098">
    <property type="entry name" value="Ig_I-set"/>
</dbReference>
<feature type="domain" description="Ig-like" evidence="6">
    <location>
        <begin position="24"/>
        <end position="125"/>
    </location>
</feature>
<keyword evidence="1" id="KW-0732">Signal</keyword>
<dbReference type="Gene3D" id="2.60.40.10">
    <property type="entry name" value="Immunoglobulins"/>
    <property type="match status" value="3"/>
</dbReference>
<accession>A0A9D3RY43</accession>
<dbReference type="InterPro" id="IPR013783">
    <property type="entry name" value="Ig-like_fold"/>
</dbReference>
<dbReference type="InterPro" id="IPR003599">
    <property type="entry name" value="Ig_sub"/>
</dbReference>
<dbReference type="EMBL" id="JAFIRN010000006">
    <property type="protein sequence ID" value="KAG5848024.1"/>
    <property type="molecule type" value="Genomic_DNA"/>
</dbReference>
<evidence type="ECO:0000256" key="5">
    <source>
        <dbReference type="SAM" id="MobiDB-lite"/>
    </source>
</evidence>
<proteinExistence type="predicted"/>
<evidence type="ECO:0000256" key="2">
    <source>
        <dbReference type="ARBA" id="ARBA00022737"/>
    </source>
</evidence>
<dbReference type="AlphaFoldDB" id="A0A9D3RY43"/>
<feature type="domain" description="Ig-like" evidence="6">
    <location>
        <begin position="216"/>
        <end position="299"/>
    </location>
</feature>
<reference evidence="7" key="1">
    <citation type="submission" date="2021-01" db="EMBL/GenBank/DDBJ databases">
        <title>A chromosome-scale assembly of European eel, Anguilla anguilla.</title>
        <authorList>
            <person name="Henkel C."/>
            <person name="Jong-Raadsen S.A."/>
            <person name="Dufour S."/>
            <person name="Weltzien F.-A."/>
            <person name="Palstra A.P."/>
            <person name="Pelster B."/>
            <person name="Spaink H.P."/>
            <person name="Van Den Thillart G.E."/>
            <person name="Jansen H."/>
            <person name="Zahm M."/>
            <person name="Klopp C."/>
            <person name="Cedric C."/>
            <person name="Louis A."/>
            <person name="Berthelot C."/>
            <person name="Parey E."/>
            <person name="Roest Crollius H."/>
            <person name="Montfort J."/>
            <person name="Robinson-Rechavi M."/>
            <person name="Bucao C."/>
            <person name="Bouchez O."/>
            <person name="Gislard M."/>
            <person name="Lluch J."/>
            <person name="Milhes M."/>
            <person name="Lampietro C."/>
            <person name="Lopez Roques C."/>
            <person name="Donnadieu C."/>
            <person name="Braasch I."/>
            <person name="Desvignes T."/>
            <person name="Postlethwait J."/>
            <person name="Bobe J."/>
            <person name="Guiguen Y."/>
            <person name="Dirks R."/>
        </authorList>
    </citation>
    <scope>NUCLEOTIDE SEQUENCE</scope>
    <source>
        <strain evidence="7">Tag_6206</strain>
        <tissue evidence="7">Liver</tissue>
    </source>
</reference>
<dbReference type="Pfam" id="PF07679">
    <property type="entry name" value="I-set"/>
    <property type="match status" value="2"/>
</dbReference>
<name>A0A9D3RY43_ANGAN</name>